<accession>A0ABT8SXF3</accession>
<gene>
    <name evidence="2" type="ORF">Q2T52_13170</name>
</gene>
<reference evidence="2" key="2">
    <citation type="submission" date="2023-07" db="EMBL/GenBank/DDBJ databases">
        <authorList>
            <person name="Sun H."/>
        </authorList>
    </citation>
    <scope>NUCLEOTIDE SEQUENCE</scope>
    <source>
        <strain evidence="2">05753</strain>
    </source>
</reference>
<evidence type="ECO:0008006" key="4">
    <source>
        <dbReference type="Google" id="ProtNLM"/>
    </source>
</evidence>
<dbReference type="Proteomes" id="UP001169006">
    <property type="component" value="Unassembled WGS sequence"/>
</dbReference>
<dbReference type="EMBL" id="JAUKWQ010000003">
    <property type="protein sequence ID" value="MDO1583036.1"/>
    <property type="molecule type" value="Genomic_DNA"/>
</dbReference>
<keyword evidence="1" id="KW-0472">Membrane</keyword>
<organism evidence="2 3">
    <name type="scientific">Rhizobium oryzicola</name>
    <dbReference type="NCBI Taxonomy" id="1232668"/>
    <lineage>
        <taxon>Bacteria</taxon>
        <taxon>Pseudomonadati</taxon>
        <taxon>Pseudomonadota</taxon>
        <taxon>Alphaproteobacteria</taxon>
        <taxon>Hyphomicrobiales</taxon>
        <taxon>Rhizobiaceae</taxon>
        <taxon>Rhizobium/Agrobacterium group</taxon>
        <taxon>Rhizobium</taxon>
    </lineage>
</organism>
<keyword evidence="1" id="KW-0812">Transmembrane</keyword>
<keyword evidence="1" id="KW-1133">Transmembrane helix</keyword>
<proteinExistence type="predicted"/>
<dbReference type="RefSeq" id="WP_302077191.1">
    <property type="nucleotide sequence ID" value="NZ_JAUKWQ010000003.1"/>
</dbReference>
<evidence type="ECO:0000256" key="1">
    <source>
        <dbReference type="SAM" id="Phobius"/>
    </source>
</evidence>
<sequence length="177" mass="19177">MQQDRKVGTIFCVCSEGLFMRLIRVSVVAFGLFPAAAFAAAPLQPSTVRHDLKVKGAATTLAAIVKAGQWPQLLSHIEAGQSSWLHLVPTIRTATDPAQTQALDSAVSNALTRNPTAVLRMADNGIDLEAACFNKGLDGKPDLIKRFKSQARSALKRVRDVSLTQQRDRCVAQLKAR</sequence>
<name>A0ABT8SXF3_9HYPH</name>
<evidence type="ECO:0000313" key="2">
    <source>
        <dbReference type="EMBL" id="MDO1583036.1"/>
    </source>
</evidence>
<evidence type="ECO:0000313" key="3">
    <source>
        <dbReference type="Proteomes" id="UP001169006"/>
    </source>
</evidence>
<feature type="transmembrane region" description="Helical" evidence="1">
    <location>
        <begin position="21"/>
        <end position="43"/>
    </location>
</feature>
<comment type="caution">
    <text evidence="2">The sequence shown here is derived from an EMBL/GenBank/DDBJ whole genome shotgun (WGS) entry which is preliminary data.</text>
</comment>
<keyword evidence="3" id="KW-1185">Reference proteome</keyword>
<protein>
    <recommendedName>
        <fullName evidence="4">DUF4142 domain-containing protein</fullName>
    </recommendedName>
</protein>
<reference evidence="2" key="1">
    <citation type="journal article" date="2015" name="Int. J. Syst. Evol. Microbiol.">
        <title>Rhizobium oryzicola sp. nov., potential plant-growth-promoting endophytic bacteria isolated from rice roots.</title>
        <authorList>
            <person name="Zhang X.X."/>
            <person name="Gao J.S."/>
            <person name="Cao Y.H."/>
            <person name="Sheirdil R.A."/>
            <person name="Wang X.C."/>
            <person name="Zhang L."/>
        </authorList>
    </citation>
    <scope>NUCLEOTIDE SEQUENCE</scope>
    <source>
        <strain evidence="2">05753</strain>
    </source>
</reference>